<sequence>MLTNSRKTVGLLNAFLPYRARWEYLSLDVNAASCALFDGPMPMLKGVELVGWDHDEATLYPSLPSFSEAPLLRSMSLWDIDLGTMTSPTWNQLTAVHLTETNAQCIPFLQQTPNLHYLCLSFDSRAMISTTDQTQAVHLPYLETLVLKNATRSRRMDDDDWTLEIFVVPNLRRLQIDARFLRTMDAVPQIGSFCEHSRCRIAEMRVMNFERRFGFDATGEWQVMQDVVERCEIFKDDEDNDEWEAEAIPFGTRMY</sequence>
<dbReference type="AlphaFoldDB" id="A0A8H6STC1"/>
<dbReference type="OrthoDB" id="2909959at2759"/>
<dbReference type="SUPFAM" id="SSF52058">
    <property type="entry name" value="L domain-like"/>
    <property type="match status" value="1"/>
</dbReference>
<dbReference type="InterPro" id="IPR032675">
    <property type="entry name" value="LRR_dom_sf"/>
</dbReference>
<gene>
    <name evidence="1" type="ORF">HMN09_00796900</name>
</gene>
<reference evidence="1" key="1">
    <citation type="submission" date="2020-05" db="EMBL/GenBank/DDBJ databases">
        <title>Mycena genomes resolve the evolution of fungal bioluminescence.</title>
        <authorList>
            <person name="Tsai I.J."/>
        </authorList>
    </citation>
    <scope>NUCLEOTIDE SEQUENCE</scope>
    <source>
        <strain evidence="1">110903Hualien_Pintung</strain>
    </source>
</reference>
<keyword evidence="2" id="KW-1185">Reference proteome</keyword>
<evidence type="ECO:0000313" key="1">
    <source>
        <dbReference type="EMBL" id="KAF7305443.1"/>
    </source>
</evidence>
<proteinExistence type="predicted"/>
<name>A0A8H6STC1_MYCCL</name>
<dbReference type="Proteomes" id="UP000613580">
    <property type="component" value="Unassembled WGS sequence"/>
</dbReference>
<organism evidence="1 2">
    <name type="scientific">Mycena chlorophos</name>
    <name type="common">Agaric fungus</name>
    <name type="synonym">Agaricus chlorophos</name>
    <dbReference type="NCBI Taxonomy" id="658473"/>
    <lineage>
        <taxon>Eukaryota</taxon>
        <taxon>Fungi</taxon>
        <taxon>Dikarya</taxon>
        <taxon>Basidiomycota</taxon>
        <taxon>Agaricomycotina</taxon>
        <taxon>Agaricomycetes</taxon>
        <taxon>Agaricomycetidae</taxon>
        <taxon>Agaricales</taxon>
        <taxon>Marasmiineae</taxon>
        <taxon>Mycenaceae</taxon>
        <taxon>Mycena</taxon>
    </lineage>
</organism>
<dbReference type="Gene3D" id="3.80.10.10">
    <property type="entry name" value="Ribonuclease Inhibitor"/>
    <property type="match status" value="1"/>
</dbReference>
<accession>A0A8H6STC1</accession>
<evidence type="ECO:0000313" key="2">
    <source>
        <dbReference type="Proteomes" id="UP000613580"/>
    </source>
</evidence>
<comment type="caution">
    <text evidence="1">The sequence shown here is derived from an EMBL/GenBank/DDBJ whole genome shotgun (WGS) entry which is preliminary data.</text>
</comment>
<dbReference type="EMBL" id="JACAZE010000010">
    <property type="protein sequence ID" value="KAF7305443.1"/>
    <property type="molecule type" value="Genomic_DNA"/>
</dbReference>
<protein>
    <submittedName>
        <fullName evidence="1">F-box domain-containing protein</fullName>
    </submittedName>
</protein>